<comment type="caution">
    <text evidence="1">The sequence shown here is derived from an EMBL/GenBank/DDBJ whole genome shotgun (WGS) entry which is preliminary data.</text>
</comment>
<accession>A0ACB8TWS9</accession>
<dbReference type="Proteomes" id="UP001055072">
    <property type="component" value="Unassembled WGS sequence"/>
</dbReference>
<organism evidence="1 2">
    <name type="scientific">Irpex rosettiformis</name>
    <dbReference type="NCBI Taxonomy" id="378272"/>
    <lineage>
        <taxon>Eukaryota</taxon>
        <taxon>Fungi</taxon>
        <taxon>Dikarya</taxon>
        <taxon>Basidiomycota</taxon>
        <taxon>Agaricomycotina</taxon>
        <taxon>Agaricomycetes</taxon>
        <taxon>Polyporales</taxon>
        <taxon>Irpicaceae</taxon>
        <taxon>Irpex</taxon>
    </lineage>
</organism>
<proteinExistence type="predicted"/>
<protein>
    <submittedName>
        <fullName evidence="1">MFS general substrate transporter</fullName>
    </submittedName>
</protein>
<dbReference type="EMBL" id="MU274923">
    <property type="protein sequence ID" value="KAI0086445.1"/>
    <property type="molecule type" value="Genomic_DNA"/>
</dbReference>
<keyword evidence="2" id="KW-1185">Reference proteome</keyword>
<name>A0ACB8TWS9_9APHY</name>
<evidence type="ECO:0000313" key="1">
    <source>
        <dbReference type="EMBL" id="KAI0086445.1"/>
    </source>
</evidence>
<sequence length="478" mass="51364">MATSEVELTTVNNSPLTSLNLSANHNDVASSPQHINETSLAPVDSGFGAWSFLAAASCIEMIVWGFPNAYGVFLIKYLDDPHWSSQRQASFLLPLVGPLSSGIMYCAGPITYPLVARYPRHRRTCLWLGAVCVFASLLGASYARSIAALVALQGALYAVGGVLLYAPTIYYMSEWFVARRGLASGAIDAGTALGGLLLPLILPPLLNKYDTPKMLRSLGIAEGIVLVLTLPFIRGRPPESRVQGPSARAHQANTAGRVYTRNKSFWIVILVTLLQGLAYFTPLLWLSAYASSLHLSSNSASLALAFLNGASVVGRLSMGILSDRFNPWMLASVTLLSTAFSVFVLWGVLSYTFTGIVIYGIAYGCLAGGYSSLWTGFVRPIAKDDPTMSTTIFGFLMLSRGICNILSTPISTAMQPSQSYTVSLQAPSHHEIGLKLAGGQYKKVIIYAGTCFVAAAAVVAVGWIVERRHPSSINFSRR</sequence>
<evidence type="ECO:0000313" key="2">
    <source>
        <dbReference type="Proteomes" id="UP001055072"/>
    </source>
</evidence>
<gene>
    <name evidence="1" type="ORF">BDY19DRAFT_1074658</name>
</gene>
<reference evidence="1" key="1">
    <citation type="journal article" date="2021" name="Environ. Microbiol.">
        <title>Gene family expansions and transcriptome signatures uncover fungal adaptations to wood decay.</title>
        <authorList>
            <person name="Hage H."/>
            <person name="Miyauchi S."/>
            <person name="Viragh M."/>
            <person name="Drula E."/>
            <person name="Min B."/>
            <person name="Chaduli D."/>
            <person name="Navarro D."/>
            <person name="Favel A."/>
            <person name="Norest M."/>
            <person name="Lesage-Meessen L."/>
            <person name="Balint B."/>
            <person name="Merenyi Z."/>
            <person name="de Eugenio L."/>
            <person name="Morin E."/>
            <person name="Martinez A.T."/>
            <person name="Baldrian P."/>
            <person name="Stursova M."/>
            <person name="Martinez M.J."/>
            <person name="Novotny C."/>
            <person name="Magnuson J.K."/>
            <person name="Spatafora J.W."/>
            <person name="Maurice S."/>
            <person name="Pangilinan J."/>
            <person name="Andreopoulos W."/>
            <person name="LaButti K."/>
            <person name="Hundley H."/>
            <person name="Na H."/>
            <person name="Kuo A."/>
            <person name="Barry K."/>
            <person name="Lipzen A."/>
            <person name="Henrissat B."/>
            <person name="Riley R."/>
            <person name="Ahrendt S."/>
            <person name="Nagy L.G."/>
            <person name="Grigoriev I.V."/>
            <person name="Martin F."/>
            <person name="Rosso M.N."/>
        </authorList>
    </citation>
    <scope>NUCLEOTIDE SEQUENCE</scope>
    <source>
        <strain evidence="1">CBS 384.51</strain>
    </source>
</reference>